<proteinExistence type="predicted"/>
<evidence type="ECO:0000313" key="3">
    <source>
        <dbReference type="Proteomes" id="UP000182658"/>
    </source>
</evidence>
<accession>A0A1J7I6H0</accession>
<feature type="region of interest" description="Disordered" evidence="1">
    <location>
        <begin position="1"/>
        <end position="46"/>
    </location>
</feature>
<dbReference type="EMBL" id="KV875108">
    <property type="protein sequence ID" value="OIW23110.1"/>
    <property type="molecule type" value="Genomic_DNA"/>
</dbReference>
<protein>
    <submittedName>
        <fullName evidence="2">Uncharacterized protein</fullName>
    </submittedName>
</protein>
<gene>
    <name evidence="2" type="ORF">CONLIGDRAFT_686883</name>
</gene>
<organism evidence="2 3">
    <name type="scientific">Coniochaeta ligniaria NRRL 30616</name>
    <dbReference type="NCBI Taxonomy" id="1408157"/>
    <lineage>
        <taxon>Eukaryota</taxon>
        <taxon>Fungi</taxon>
        <taxon>Dikarya</taxon>
        <taxon>Ascomycota</taxon>
        <taxon>Pezizomycotina</taxon>
        <taxon>Sordariomycetes</taxon>
        <taxon>Sordariomycetidae</taxon>
        <taxon>Coniochaetales</taxon>
        <taxon>Coniochaetaceae</taxon>
        <taxon>Coniochaeta</taxon>
    </lineage>
</organism>
<reference evidence="2 3" key="1">
    <citation type="submission" date="2016-10" db="EMBL/GenBank/DDBJ databases">
        <title>Draft genome sequence of Coniochaeta ligniaria NRRL30616, a lignocellulolytic fungus for bioabatement of inhibitors in plant biomass hydrolysates.</title>
        <authorList>
            <consortium name="DOE Joint Genome Institute"/>
            <person name="Jimenez D.J."/>
            <person name="Hector R.E."/>
            <person name="Riley R."/>
            <person name="Sun H."/>
            <person name="Grigoriev I.V."/>
            <person name="Van Elsas J.D."/>
            <person name="Nichols N.N."/>
        </authorList>
    </citation>
    <scope>NUCLEOTIDE SEQUENCE [LARGE SCALE GENOMIC DNA]</scope>
    <source>
        <strain evidence="2 3">NRRL 30616</strain>
    </source>
</reference>
<keyword evidence="3" id="KW-1185">Reference proteome</keyword>
<dbReference type="InParanoid" id="A0A1J7I6H0"/>
<dbReference type="AlphaFoldDB" id="A0A1J7I6H0"/>
<feature type="compositionally biased region" description="Polar residues" evidence="1">
    <location>
        <begin position="23"/>
        <end position="34"/>
    </location>
</feature>
<feature type="region of interest" description="Disordered" evidence="1">
    <location>
        <begin position="77"/>
        <end position="101"/>
    </location>
</feature>
<name>A0A1J7I6H0_9PEZI</name>
<evidence type="ECO:0000256" key="1">
    <source>
        <dbReference type="SAM" id="MobiDB-lite"/>
    </source>
</evidence>
<sequence>MANQPKDQADGSRSQSGQSDSQNKPSDSQNSQNMAHPRPEKLGVNLSTIRYLDESVTSLHATKDNLMEITRTQMGQNEQLATKVDQSATPRAISSPSTTSS</sequence>
<feature type="compositionally biased region" description="Low complexity" evidence="1">
    <location>
        <begin position="11"/>
        <end position="22"/>
    </location>
</feature>
<evidence type="ECO:0000313" key="2">
    <source>
        <dbReference type="EMBL" id="OIW23110.1"/>
    </source>
</evidence>
<dbReference type="Proteomes" id="UP000182658">
    <property type="component" value="Unassembled WGS sequence"/>
</dbReference>